<dbReference type="Proteomes" id="UP000515158">
    <property type="component" value="Unplaced"/>
</dbReference>
<dbReference type="AlphaFoldDB" id="A0A6P8Y364"/>
<organism evidence="6">
    <name type="scientific">Thrips palmi</name>
    <name type="common">Melon thrips</name>
    <dbReference type="NCBI Taxonomy" id="161013"/>
    <lineage>
        <taxon>Eukaryota</taxon>
        <taxon>Metazoa</taxon>
        <taxon>Ecdysozoa</taxon>
        <taxon>Arthropoda</taxon>
        <taxon>Hexapoda</taxon>
        <taxon>Insecta</taxon>
        <taxon>Pterygota</taxon>
        <taxon>Neoptera</taxon>
        <taxon>Paraneoptera</taxon>
        <taxon>Thysanoptera</taxon>
        <taxon>Terebrantia</taxon>
        <taxon>Thripoidea</taxon>
        <taxon>Thripidae</taxon>
        <taxon>Thrips</taxon>
    </lineage>
</organism>
<comment type="similarity">
    <text evidence="2">Belongs to the PET117 family.</text>
</comment>
<protein>
    <submittedName>
        <fullName evidence="6">Protein PET117 homolog, mitochondrial</fullName>
    </submittedName>
</protein>
<dbReference type="InterPro" id="IPR031568">
    <property type="entry name" value="Pet117"/>
</dbReference>
<accession>A0A6P8Y364</accession>
<proteinExistence type="inferred from homology"/>
<dbReference type="GO" id="GO:0033617">
    <property type="term" value="P:mitochondrial respiratory chain complex IV assembly"/>
    <property type="evidence" value="ECO:0007669"/>
    <property type="project" value="TreeGrafter"/>
</dbReference>
<evidence type="ECO:0000256" key="3">
    <source>
        <dbReference type="ARBA" id="ARBA00022946"/>
    </source>
</evidence>
<dbReference type="GeneID" id="117640977"/>
<dbReference type="KEGG" id="tpal:117640977"/>
<dbReference type="PANTHER" id="PTHR28163:SF1">
    <property type="entry name" value="PROTEIN PET117 HOMOLOG, MITOCHONDRIAL"/>
    <property type="match status" value="1"/>
</dbReference>
<dbReference type="OrthoDB" id="76305at2759"/>
<dbReference type="Pfam" id="PF15786">
    <property type="entry name" value="PET117"/>
    <property type="match status" value="1"/>
</dbReference>
<dbReference type="FunCoup" id="A0A6P8Y364">
    <property type="interactions" value="356"/>
</dbReference>
<evidence type="ECO:0000256" key="1">
    <source>
        <dbReference type="ARBA" id="ARBA00004173"/>
    </source>
</evidence>
<evidence type="ECO:0000313" key="5">
    <source>
        <dbReference type="Proteomes" id="UP000515158"/>
    </source>
</evidence>
<reference evidence="6" key="1">
    <citation type="submission" date="2025-08" db="UniProtKB">
        <authorList>
            <consortium name="RefSeq"/>
        </authorList>
    </citation>
    <scope>IDENTIFICATION</scope>
    <source>
        <tissue evidence="6">Total insect</tissue>
    </source>
</reference>
<keyword evidence="5" id="KW-1185">Reference proteome</keyword>
<keyword evidence="4" id="KW-0496">Mitochondrion</keyword>
<dbReference type="GO" id="GO:0005739">
    <property type="term" value="C:mitochondrion"/>
    <property type="evidence" value="ECO:0007669"/>
    <property type="project" value="UniProtKB-SubCell"/>
</dbReference>
<keyword evidence="3" id="KW-0809">Transit peptide</keyword>
<sequence length="76" mass="8698">MSTTSKVVLGASCFVSFGIVLGVHYKQQMDKEKMHQGVVRDQAIQEMKRRQNVVLLDQQTVLTQMLRDQDKEMKGT</sequence>
<evidence type="ECO:0000256" key="2">
    <source>
        <dbReference type="ARBA" id="ARBA00008197"/>
    </source>
</evidence>
<dbReference type="InParanoid" id="A0A6P8Y364"/>
<evidence type="ECO:0000313" key="6">
    <source>
        <dbReference type="RefSeq" id="XP_034233938.1"/>
    </source>
</evidence>
<gene>
    <name evidence="6" type="primary">LOC117640977</name>
</gene>
<evidence type="ECO:0000256" key="4">
    <source>
        <dbReference type="ARBA" id="ARBA00023128"/>
    </source>
</evidence>
<name>A0A6P8Y364_THRPL</name>
<dbReference type="RefSeq" id="XP_034233938.1">
    <property type="nucleotide sequence ID" value="XM_034378047.1"/>
</dbReference>
<dbReference type="PANTHER" id="PTHR28163">
    <property type="entry name" value="PROTEIN PET117 HOMOLOG, MITOCHONDRIAL"/>
    <property type="match status" value="1"/>
</dbReference>
<comment type="subcellular location">
    <subcellularLocation>
        <location evidence="1">Mitochondrion</location>
    </subcellularLocation>
</comment>